<dbReference type="InterPro" id="IPR013083">
    <property type="entry name" value="Znf_RING/FYVE/PHD"/>
</dbReference>
<dbReference type="GO" id="GO:0005737">
    <property type="term" value="C:cytoplasm"/>
    <property type="evidence" value="ECO:0007669"/>
    <property type="project" value="UniProtKB-SubCell"/>
</dbReference>
<dbReference type="PANTHER" id="PTHR10131">
    <property type="entry name" value="TNF RECEPTOR ASSOCIATED FACTOR"/>
    <property type="match status" value="1"/>
</dbReference>
<gene>
    <name evidence="11" type="ORF">CYY_002178</name>
</gene>
<evidence type="ECO:0000256" key="5">
    <source>
        <dbReference type="ARBA" id="ARBA00022737"/>
    </source>
</evidence>
<dbReference type="PANTHER" id="PTHR10131:SF94">
    <property type="entry name" value="TNF RECEPTOR-ASSOCIATED FACTOR 4"/>
    <property type="match status" value="1"/>
</dbReference>
<keyword evidence="3" id="KW-0963">Cytoplasm</keyword>
<comment type="caution">
    <text evidence="11">The sequence shown here is derived from an EMBL/GenBank/DDBJ whole genome shotgun (WGS) entry which is preliminary data.</text>
</comment>
<keyword evidence="6 8" id="KW-0863">Zinc-finger</keyword>
<evidence type="ECO:0000313" key="12">
    <source>
        <dbReference type="Proteomes" id="UP000695562"/>
    </source>
</evidence>
<keyword evidence="7 8" id="KW-0862">Zinc</keyword>
<dbReference type="PROSITE" id="PS50089">
    <property type="entry name" value="ZF_RING_2"/>
    <property type="match status" value="1"/>
</dbReference>
<evidence type="ECO:0008006" key="13">
    <source>
        <dbReference type="Google" id="ProtNLM"/>
    </source>
</evidence>
<feature type="zinc finger region" description="TRAF-type" evidence="8">
    <location>
        <begin position="276"/>
        <end position="326"/>
    </location>
</feature>
<dbReference type="Gene3D" id="3.30.40.10">
    <property type="entry name" value="Zinc/RING finger domain, C3HC4 (zinc finger)"/>
    <property type="match status" value="3"/>
</dbReference>
<evidence type="ECO:0000256" key="6">
    <source>
        <dbReference type="ARBA" id="ARBA00022771"/>
    </source>
</evidence>
<evidence type="ECO:0000313" key="11">
    <source>
        <dbReference type="EMBL" id="KAF2076500.1"/>
    </source>
</evidence>
<keyword evidence="4 8" id="KW-0479">Metal-binding</keyword>
<comment type="function">
    <text evidence="1">Probable adapter protein and signal transducer that links members of the tumor necrosis factor receptor family to different signaling pathways by association with the receptor cytoplasmic domain and kinases.</text>
</comment>
<evidence type="ECO:0000256" key="8">
    <source>
        <dbReference type="PROSITE-ProRule" id="PRU00207"/>
    </source>
</evidence>
<name>A0A8J4V0Z9_9MYCE</name>
<proteinExistence type="predicted"/>
<feature type="domain" description="TRAF-type" evidence="10">
    <location>
        <begin position="276"/>
        <end position="326"/>
    </location>
</feature>
<evidence type="ECO:0000256" key="4">
    <source>
        <dbReference type="ARBA" id="ARBA00022723"/>
    </source>
</evidence>
<dbReference type="OrthoDB" id="5989761at2759"/>
<keyword evidence="12" id="KW-1185">Reference proteome</keyword>
<evidence type="ECO:0000256" key="2">
    <source>
        <dbReference type="ARBA" id="ARBA00004496"/>
    </source>
</evidence>
<dbReference type="Proteomes" id="UP000695562">
    <property type="component" value="Unassembled WGS sequence"/>
</dbReference>
<protein>
    <recommendedName>
        <fullName evidence="13">RING-type domain-containing protein</fullName>
    </recommendedName>
</protein>
<organism evidence="11 12">
    <name type="scientific">Polysphondylium violaceum</name>
    <dbReference type="NCBI Taxonomy" id="133409"/>
    <lineage>
        <taxon>Eukaryota</taxon>
        <taxon>Amoebozoa</taxon>
        <taxon>Evosea</taxon>
        <taxon>Eumycetozoa</taxon>
        <taxon>Dictyostelia</taxon>
        <taxon>Dictyosteliales</taxon>
        <taxon>Dictyosteliaceae</taxon>
        <taxon>Polysphondylium</taxon>
    </lineage>
</organism>
<accession>A0A8J4V0Z9</accession>
<evidence type="ECO:0000256" key="3">
    <source>
        <dbReference type="ARBA" id="ARBA00022490"/>
    </source>
</evidence>
<dbReference type="GO" id="GO:0008270">
    <property type="term" value="F:zinc ion binding"/>
    <property type="evidence" value="ECO:0007669"/>
    <property type="project" value="UniProtKB-KW"/>
</dbReference>
<dbReference type="SUPFAM" id="SSF57850">
    <property type="entry name" value="RING/U-box"/>
    <property type="match status" value="1"/>
</dbReference>
<dbReference type="Pfam" id="PF02176">
    <property type="entry name" value="zf-TRAF"/>
    <property type="match status" value="1"/>
</dbReference>
<dbReference type="InterPro" id="IPR001293">
    <property type="entry name" value="Znf_TRAF"/>
</dbReference>
<evidence type="ECO:0000256" key="7">
    <source>
        <dbReference type="ARBA" id="ARBA00022833"/>
    </source>
</evidence>
<evidence type="ECO:0000259" key="10">
    <source>
        <dbReference type="PROSITE" id="PS50145"/>
    </source>
</evidence>
<comment type="subcellular location">
    <subcellularLocation>
        <location evidence="2">Cytoplasm</location>
    </subcellularLocation>
</comment>
<keyword evidence="5" id="KW-0677">Repeat</keyword>
<dbReference type="AlphaFoldDB" id="A0A8J4V0Z9"/>
<dbReference type="PROSITE" id="PS50145">
    <property type="entry name" value="ZF_TRAF"/>
    <property type="match status" value="1"/>
</dbReference>
<dbReference type="InterPro" id="IPR001841">
    <property type="entry name" value="Znf_RING"/>
</dbReference>
<dbReference type="EMBL" id="AJWJ01000058">
    <property type="protein sequence ID" value="KAF2076500.1"/>
    <property type="molecule type" value="Genomic_DNA"/>
</dbReference>
<evidence type="ECO:0000259" key="9">
    <source>
        <dbReference type="PROSITE" id="PS50089"/>
    </source>
</evidence>
<feature type="domain" description="RING-type" evidence="9">
    <location>
        <begin position="129"/>
        <end position="167"/>
    </location>
</feature>
<sequence>MFGSSLKKDEFKFDKLLFGVVEKSESFVVYCNQDETCLSFKHKIAKVLDVGCDDSFLFWINQSEEKLDDNQLISTLSEHSCIEVQHTSYHTPRFLERSAEYLDLSFTYSNLNYDLGSILCEESKSLYICNICMEYVTKQVQCVNGHLICGVCANSIILKKGTCPTCRATLSKDILSRSLFYEQILDRENVTCPYYLEYTLKNKDQESKENPKPCDQIKYKVLVSTHKNECEFRMIKCVCSKEMMYYEYQRHKQLCPKSKYKCRYCYEAFNKEDQETHFSRDCKLIPIPCWQCGTKTNRFELNSHTEKDCLNTLIPCPYAELENGCKDLVKRRDLAAHLLEYDSHLKFVLSISASIKSLKQRIDNVLCSYYVTKQDCNPNQDWSIPNFKGNFKITGPFFEITSPFDLPHGAYEFVLSLYDKDYNLFRTFEEKLKPSRNFLNVKAWDTVHSLKFTIMKSNK</sequence>
<reference evidence="11" key="1">
    <citation type="submission" date="2020-01" db="EMBL/GenBank/DDBJ databases">
        <title>Development of genomics and gene disruption for Polysphondylium violaceum indicates a role for the polyketide synthase stlB in stalk morphogenesis.</title>
        <authorList>
            <person name="Narita B."/>
            <person name="Kawabe Y."/>
            <person name="Kin K."/>
            <person name="Saito T."/>
            <person name="Gibbs R."/>
            <person name="Kuspa A."/>
            <person name="Muzny D."/>
            <person name="Queller D."/>
            <person name="Richards S."/>
            <person name="Strassman J."/>
            <person name="Sucgang R."/>
            <person name="Worley K."/>
            <person name="Schaap P."/>
        </authorList>
    </citation>
    <scope>NUCLEOTIDE SEQUENCE</scope>
    <source>
        <strain evidence="11">QSvi11</strain>
    </source>
</reference>
<evidence type="ECO:0000256" key="1">
    <source>
        <dbReference type="ARBA" id="ARBA00003051"/>
    </source>
</evidence>
<dbReference type="SUPFAM" id="SSF49599">
    <property type="entry name" value="TRAF domain-like"/>
    <property type="match status" value="1"/>
</dbReference>